<feature type="region of interest" description="Disordered" evidence="1">
    <location>
        <begin position="126"/>
        <end position="153"/>
    </location>
</feature>
<reference evidence="2 3" key="1">
    <citation type="journal article" date="2019" name="Sci. Data">
        <title>Hybrid genome assembly and annotation of Danionella translucida.</title>
        <authorList>
            <person name="Kadobianskyi M."/>
            <person name="Schulze L."/>
            <person name="Schuelke M."/>
            <person name="Judkewitz B."/>
        </authorList>
    </citation>
    <scope>NUCLEOTIDE SEQUENCE [LARGE SCALE GENOMIC DNA]</scope>
    <source>
        <strain evidence="2 3">Bolton</strain>
    </source>
</reference>
<gene>
    <name evidence="2" type="ORF">DNTS_033935</name>
</gene>
<comment type="caution">
    <text evidence="2">The sequence shown here is derived from an EMBL/GenBank/DDBJ whole genome shotgun (WGS) entry which is preliminary data.</text>
</comment>
<evidence type="ECO:0000313" key="3">
    <source>
        <dbReference type="Proteomes" id="UP000316079"/>
    </source>
</evidence>
<evidence type="ECO:0000256" key="1">
    <source>
        <dbReference type="SAM" id="MobiDB-lite"/>
    </source>
</evidence>
<proteinExistence type="predicted"/>
<name>A0A553N0K6_9TELE</name>
<dbReference type="EMBL" id="SRMA01027158">
    <property type="protein sequence ID" value="TRY58967.1"/>
    <property type="molecule type" value="Genomic_DNA"/>
</dbReference>
<organism evidence="2 3">
    <name type="scientific">Danionella cerebrum</name>
    <dbReference type="NCBI Taxonomy" id="2873325"/>
    <lineage>
        <taxon>Eukaryota</taxon>
        <taxon>Metazoa</taxon>
        <taxon>Chordata</taxon>
        <taxon>Craniata</taxon>
        <taxon>Vertebrata</taxon>
        <taxon>Euteleostomi</taxon>
        <taxon>Actinopterygii</taxon>
        <taxon>Neopterygii</taxon>
        <taxon>Teleostei</taxon>
        <taxon>Ostariophysi</taxon>
        <taxon>Cypriniformes</taxon>
        <taxon>Danionidae</taxon>
        <taxon>Danioninae</taxon>
        <taxon>Danionella</taxon>
    </lineage>
</organism>
<feature type="compositionally biased region" description="Low complexity" evidence="1">
    <location>
        <begin position="130"/>
        <end position="153"/>
    </location>
</feature>
<feature type="non-terminal residue" evidence="2">
    <location>
        <position position="1"/>
    </location>
</feature>
<sequence>SKDVPSATSEALCRWRESVKGLQRPQSGVPLIFESSSFTRDPQWGPETTMAMGATRGGLSRDISMMQKSHGRRLRTLSTTVPVPKCPEVTNALQHDHCKVMPHISRPLLPCSPALIASTVGTEGEGLGESCGLEGNSSSTGLSMSDSPSSSKVSSNWNFSPVDVIPPPPIAPIPSRLPLSSGVEQFEANGQVVVLQNRGIVSAHIHTTKAIRTDNLTPALCIIHDSWGVNESIPPKITGNLPECTKTATPPQQQADGAASMWQLCTAQASCHGLQLCRAESTAASLCSPALPDSCVNTEIGLLPESPSLSPSLARSLSLPAGSSPCAGQSEQFDDRGWVWRRNEIGW</sequence>
<evidence type="ECO:0000313" key="2">
    <source>
        <dbReference type="EMBL" id="TRY58967.1"/>
    </source>
</evidence>
<keyword evidence="3" id="KW-1185">Reference proteome</keyword>
<protein>
    <submittedName>
        <fullName evidence="2">Uncharacterized protein</fullName>
    </submittedName>
</protein>
<accession>A0A553N0K6</accession>
<dbReference type="Proteomes" id="UP000316079">
    <property type="component" value="Unassembled WGS sequence"/>
</dbReference>
<dbReference type="AlphaFoldDB" id="A0A553N0K6"/>